<gene>
    <name evidence="2" type="ORF">VNO77_03252</name>
</gene>
<dbReference type="Proteomes" id="UP001367508">
    <property type="component" value="Unassembled WGS sequence"/>
</dbReference>
<reference evidence="2 3" key="1">
    <citation type="submission" date="2024-01" db="EMBL/GenBank/DDBJ databases">
        <title>The genomes of 5 underutilized Papilionoideae crops provide insights into root nodulation and disease resistanc.</title>
        <authorList>
            <person name="Jiang F."/>
        </authorList>
    </citation>
    <scope>NUCLEOTIDE SEQUENCE [LARGE SCALE GENOMIC DNA]</scope>
    <source>
        <strain evidence="2">LVBAO_FW01</strain>
        <tissue evidence="2">Leaves</tissue>
    </source>
</reference>
<evidence type="ECO:0000313" key="2">
    <source>
        <dbReference type="EMBL" id="KAK7361205.1"/>
    </source>
</evidence>
<evidence type="ECO:0000256" key="1">
    <source>
        <dbReference type="SAM" id="MobiDB-lite"/>
    </source>
</evidence>
<accession>A0AAN9R3P1</accession>
<feature type="compositionally biased region" description="Basic and acidic residues" evidence="1">
    <location>
        <begin position="24"/>
        <end position="35"/>
    </location>
</feature>
<comment type="caution">
    <text evidence="2">The sequence shown here is derived from an EMBL/GenBank/DDBJ whole genome shotgun (WGS) entry which is preliminary data.</text>
</comment>
<feature type="region of interest" description="Disordered" evidence="1">
    <location>
        <begin position="24"/>
        <end position="55"/>
    </location>
</feature>
<proteinExistence type="predicted"/>
<name>A0AAN9R3P1_CANGL</name>
<sequence>MELINTPNFSELGLIAFEEIEKKESGTKQIERSEKGLSLGASPFQKEGRRRTSRKDGCWGGHAYLVCCTFLNAYGGKSLYNIEEKSEILSLCPQPPRISSCATDPRSCNVEAPSSWIMHLPLSRYIIRMQR</sequence>
<organism evidence="2 3">
    <name type="scientific">Canavalia gladiata</name>
    <name type="common">Sword bean</name>
    <name type="synonym">Dolichos gladiatus</name>
    <dbReference type="NCBI Taxonomy" id="3824"/>
    <lineage>
        <taxon>Eukaryota</taxon>
        <taxon>Viridiplantae</taxon>
        <taxon>Streptophyta</taxon>
        <taxon>Embryophyta</taxon>
        <taxon>Tracheophyta</taxon>
        <taxon>Spermatophyta</taxon>
        <taxon>Magnoliopsida</taxon>
        <taxon>eudicotyledons</taxon>
        <taxon>Gunneridae</taxon>
        <taxon>Pentapetalae</taxon>
        <taxon>rosids</taxon>
        <taxon>fabids</taxon>
        <taxon>Fabales</taxon>
        <taxon>Fabaceae</taxon>
        <taxon>Papilionoideae</taxon>
        <taxon>50 kb inversion clade</taxon>
        <taxon>NPAAA clade</taxon>
        <taxon>indigoferoid/millettioid clade</taxon>
        <taxon>Phaseoleae</taxon>
        <taxon>Canavalia</taxon>
    </lineage>
</organism>
<dbReference type="AlphaFoldDB" id="A0AAN9R3P1"/>
<protein>
    <submittedName>
        <fullName evidence="2">Uncharacterized protein</fullName>
    </submittedName>
</protein>
<dbReference type="EMBL" id="JAYMYQ010000001">
    <property type="protein sequence ID" value="KAK7361205.1"/>
    <property type="molecule type" value="Genomic_DNA"/>
</dbReference>
<evidence type="ECO:0000313" key="3">
    <source>
        <dbReference type="Proteomes" id="UP001367508"/>
    </source>
</evidence>
<keyword evidence="3" id="KW-1185">Reference proteome</keyword>